<dbReference type="Proteomes" id="UP000007174">
    <property type="component" value="Unassembled WGS sequence"/>
</dbReference>
<dbReference type="HOGENOM" id="CLU_2654362_0_0_1"/>
<evidence type="ECO:0000313" key="2">
    <source>
        <dbReference type="EMBL" id="CCF35811.1"/>
    </source>
</evidence>
<dbReference type="AlphaFoldDB" id="H1V6F9"/>
<organism evidence="2 3">
    <name type="scientific">Colletotrichum higginsianum (strain IMI 349063)</name>
    <name type="common">Crucifer anthracnose fungus</name>
    <dbReference type="NCBI Taxonomy" id="759273"/>
    <lineage>
        <taxon>Eukaryota</taxon>
        <taxon>Fungi</taxon>
        <taxon>Dikarya</taxon>
        <taxon>Ascomycota</taxon>
        <taxon>Pezizomycotina</taxon>
        <taxon>Sordariomycetes</taxon>
        <taxon>Hypocreomycetidae</taxon>
        <taxon>Glomerellales</taxon>
        <taxon>Glomerellaceae</taxon>
        <taxon>Colletotrichum</taxon>
        <taxon>Colletotrichum destructivum species complex</taxon>
    </lineage>
</organism>
<reference evidence="3" key="1">
    <citation type="journal article" date="2012" name="Nat. Genet.">
        <title>Lifestyle transitions in plant pathogenic Colletotrichum fungi deciphered by genome and transcriptome analyses.</title>
        <authorList>
            <person name="O'Connell R.J."/>
            <person name="Thon M.R."/>
            <person name="Hacquard S."/>
            <person name="Amyotte S.G."/>
            <person name="Kleemann J."/>
            <person name="Torres M.F."/>
            <person name="Damm U."/>
            <person name="Buiate E.A."/>
            <person name="Epstein L."/>
            <person name="Alkan N."/>
            <person name="Altmueller J."/>
            <person name="Alvarado-Balderrama L."/>
            <person name="Bauser C.A."/>
            <person name="Becker C."/>
            <person name="Birren B.W."/>
            <person name="Chen Z."/>
            <person name="Choi J."/>
            <person name="Crouch J.A."/>
            <person name="Duvick J.P."/>
            <person name="Farman M.A."/>
            <person name="Gan P."/>
            <person name="Heiman D."/>
            <person name="Henrissat B."/>
            <person name="Howard R.J."/>
            <person name="Kabbage M."/>
            <person name="Koch C."/>
            <person name="Kracher B."/>
            <person name="Kubo Y."/>
            <person name="Law A.D."/>
            <person name="Lebrun M.-H."/>
            <person name="Lee Y.-H."/>
            <person name="Miyara I."/>
            <person name="Moore N."/>
            <person name="Neumann U."/>
            <person name="Nordstroem K."/>
            <person name="Panaccione D.G."/>
            <person name="Panstruga R."/>
            <person name="Place M."/>
            <person name="Proctor R.H."/>
            <person name="Prusky D."/>
            <person name="Rech G."/>
            <person name="Reinhardt R."/>
            <person name="Rollins J.A."/>
            <person name="Rounsley S."/>
            <person name="Schardl C.L."/>
            <person name="Schwartz D.C."/>
            <person name="Shenoy N."/>
            <person name="Shirasu K."/>
            <person name="Sikhakolli U.R."/>
            <person name="Stueber K."/>
            <person name="Sukno S.A."/>
            <person name="Sweigard J.A."/>
            <person name="Takano Y."/>
            <person name="Takahara H."/>
            <person name="Trail F."/>
            <person name="van der Does H.C."/>
            <person name="Voll L.M."/>
            <person name="Will I."/>
            <person name="Young S."/>
            <person name="Zeng Q."/>
            <person name="Zhang J."/>
            <person name="Zhou S."/>
            <person name="Dickman M.B."/>
            <person name="Schulze-Lefert P."/>
            <person name="Ver Loren van Themaat E."/>
            <person name="Ma L.-J."/>
            <person name="Vaillancourt L.J."/>
        </authorList>
    </citation>
    <scope>NUCLEOTIDE SEQUENCE [LARGE SCALE GENOMIC DNA]</scope>
    <source>
        <strain evidence="3">IMI 349063</strain>
    </source>
</reference>
<feature type="region of interest" description="Disordered" evidence="1">
    <location>
        <begin position="57"/>
        <end position="76"/>
    </location>
</feature>
<sequence>MFLDTAEAIDGQWILKNRPSARISPRDPKPPFHRFAEIQGEQRAYKTVLFNAESLARSGGCQARGQRNPDPQTSIG</sequence>
<dbReference type="EMBL" id="CACQ02001704">
    <property type="protein sequence ID" value="CCF35811.1"/>
    <property type="molecule type" value="Genomic_DNA"/>
</dbReference>
<protein>
    <submittedName>
        <fullName evidence="2">Uncharacterized protein</fullName>
    </submittedName>
</protein>
<accession>H1V6F9</accession>
<evidence type="ECO:0000313" key="3">
    <source>
        <dbReference type="Proteomes" id="UP000007174"/>
    </source>
</evidence>
<evidence type="ECO:0000256" key="1">
    <source>
        <dbReference type="SAM" id="MobiDB-lite"/>
    </source>
</evidence>
<name>H1V6F9_COLHI</name>
<gene>
    <name evidence="2" type="ORF">CH063_07519</name>
</gene>
<proteinExistence type="predicted"/>